<dbReference type="Pfam" id="PF02338">
    <property type="entry name" value="OTU"/>
    <property type="match status" value="1"/>
</dbReference>
<dbReference type="InterPro" id="IPR050704">
    <property type="entry name" value="Peptidase_C85-like"/>
</dbReference>
<dbReference type="CDD" id="cd22751">
    <property type="entry name" value="OTU_plant_OTU9-like"/>
    <property type="match status" value="1"/>
</dbReference>
<dbReference type="GO" id="GO:0008270">
    <property type="term" value="F:zinc ion binding"/>
    <property type="evidence" value="ECO:0007669"/>
    <property type="project" value="UniProtKB-KW"/>
</dbReference>
<proteinExistence type="predicted"/>
<evidence type="ECO:0000313" key="8">
    <source>
        <dbReference type="Proteomes" id="UP000031737"/>
    </source>
</evidence>
<name>A0A061J7T5_TRYRA</name>
<keyword evidence="4" id="KW-0862">Zinc</keyword>
<keyword evidence="3" id="KW-0863">Zinc-finger</keyword>
<dbReference type="Proteomes" id="UP000031737">
    <property type="component" value="Unassembled WGS sequence"/>
</dbReference>
<dbReference type="AlphaFoldDB" id="A0A061J7T5"/>
<accession>A0A061J7T5</accession>
<evidence type="ECO:0000256" key="3">
    <source>
        <dbReference type="ARBA" id="ARBA00022771"/>
    </source>
</evidence>
<feature type="region of interest" description="Disordered" evidence="5">
    <location>
        <begin position="10"/>
        <end position="83"/>
    </location>
</feature>
<dbReference type="SUPFAM" id="SSF90209">
    <property type="entry name" value="Ran binding protein zinc finger-like"/>
    <property type="match status" value="1"/>
</dbReference>
<feature type="region of interest" description="Disordered" evidence="5">
    <location>
        <begin position="578"/>
        <end position="612"/>
    </location>
</feature>
<reference evidence="7 8" key="1">
    <citation type="submission" date="2013-07" db="EMBL/GenBank/DDBJ databases">
        <authorList>
            <person name="Stoco P.H."/>
            <person name="Wagner G."/>
            <person name="Gerber A."/>
            <person name="Zaha A."/>
            <person name="Thompson C."/>
            <person name="Bartholomeu D.C."/>
            <person name="Luckemeyer D.D."/>
            <person name="Bahia D."/>
            <person name="Loreto E."/>
            <person name="Prestes E.B."/>
            <person name="Lima F.M."/>
            <person name="Rodrigues-Luiz G."/>
            <person name="Vallejo G.A."/>
            <person name="Filho J.F."/>
            <person name="Monteiro K.M."/>
            <person name="Tyler K.M."/>
            <person name="de Almeida L.G."/>
            <person name="Ortiz M.F."/>
            <person name="Siervo M.A."/>
            <person name="de Moraes M.H."/>
            <person name="Cunha O.L."/>
            <person name="Mendonca-Neto R."/>
            <person name="Silva R."/>
            <person name="Teixeira S.M."/>
            <person name="Murta S.M."/>
            <person name="Sincero T.C."/>
            <person name="Mendes T.A."/>
            <person name="Urmenyi T.P."/>
            <person name="Silva V.G."/>
            <person name="da Rocha W.D."/>
            <person name="Andersson B."/>
            <person name="Romanha A.J."/>
            <person name="Steindel M."/>
            <person name="de Vasconcelos A.T."/>
            <person name="Grisard E.C."/>
        </authorList>
    </citation>
    <scope>NUCLEOTIDE SEQUENCE [LARGE SCALE GENOMIC DNA]</scope>
    <source>
        <strain evidence="7 8">SC58</strain>
    </source>
</reference>
<evidence type="ECO:0000256" key="4">
    <source>
        <dbReference type="ARBA" id="ARBA00022833"/>
    </source>
</evidence>
<feature type="domain" description="OTU" evidence="6">
    <location>
        <begin position="395"/>
        <end position="551"/>
    </location>
</feature>
<comment type="caution">
    <text evidence="7">The sequence shown here is derived from an EMBL/GenBank/DDBJ whole genome shotgun (WGS) entry which is preliminary data.</text>
</comment>
<dbReference type="InterPro" id="IPR038765">
    <property type="entry name" value="Papain-like_cys_pep_sf"/>
</dbReference>
<organism evidence="7 8">
    <name type="scientific">Trypanosoma rangeli SC58</name>
    <dbReference type="NCBI Taxonomy" id="429131"/>
    <lineage>
        <taxon>Eukaryota</taxon>
        <taxon>Discoba</taxon>
        <taxon>Euglenozoa</taxon>
        <taxon>Kinetoplastea</taxon>
        <taxon>Metakinetoplastina</taxon>
        <taxon>Trypanosomatida</taxon>
        <taxon>Trypanosomatidae</taxon>
        <taxon>Trypanosoma</taxon>
        <taxon>Herpetosoma</taxon>
    </lineage>
</organism>
<evidence type="ECO:0000256" key="1">
    <source>
        <dbReference type="ARBA" id="ARBA00022687"/>
    </source>
</evidence>
<feature type="compositionally biased region" description="Pro residues" evidence="5">
    <location>
        <begin position="588"/>
        <end position="603"/>
    </location>
</feature>
<evidence type="ECO:0000259" key="6">
    <source>
        <dbReference type="PROSITE" id="PS50802"/>
    </source>
</evidence>
<dbReference type="Gene3D" id="3.90.70.80">
    <property type="match status" value="1"/>
</dbReference>
<dbReference type="PROSITE" id="PS01358">
    <property type="entry name" value="ZF_RANBP2_1"/>
    <property type="match status" value="2"/>
</dbReference>
<dbReference type="PANTHER" id="PTHR12419">
    <property type="entry name" value="OTU DOMAIN CONTAINING PROTEIN"/>
    <property type="match status" value="1"/>
</dbReference>
<dbReference type="GO" id="GO:0004843">
    <property type="term" value="F:cysteine-type deubiquitinase activity"/>
    <property type="evidence" value="ECO:0007669"/>
    <property type="project" value="TreeGrafter"/>
</dbReference>
<feature type="compositionally biased region" description="Basic residues" evidence="5">
    <location>
        <begin position="639"/>
        <end position="653"/>
    </location>
</feature>
<dbReference type="GO" id="GO:0016055">
    <property type="term" value="P:Wnt signaling pathway"/>
    <property type="evidence" value="ECO:0007669"/>
    <property type="project" value="UniProtKB-KW"/>
</dbReference>
<gene>
    <name evidence="7" type="ORF">TRSC58_02917</name>
</gene>
<dbReference type="PANTHER" id="PTHR12419:SF111">
    <property type="entry name" value="OVARIAN TUMOR DOMAIN-CONTAINING DEUBIQUITINATING ENZYME 9"/>
    <property type="match status" value="1"/>
</dbReference>
<dbReference type="InterPro" id="IPR001876">
    <property type="entry name" value="Znf_RanBP2"/>
</dbReference>
<evidence type="ECO:0000313" key="7">
    <source>
        <dbReference type="EMBL" id="ESL09362.1"/>
    </source>
</evidence>
<keyword evidence="8" id="KW-1185">Reference proteome</keyword>
<dbReference type="SMART" id="SM00547">
    <property type="entry name" value="ZnF_RBZ"/>
    <property type="match status" value="2"/>
</dbReference>
<dbReference type="InterPro" id="IPR036443">
    <property type="entry name" value="Znf_RanBP2_sf"/>
</dbReference>
<evidence type="ECO:0000256" key="5">
    <source>
        <dbReference type="SAM" id="MobiDB-lite"/>
    </source>
</evidence>
<dbReference type="InterPro" id="IPR003323">
    <property type="entry name" value="OTU_dom"/>
</dbReference>
<keyword evidence="2" id="KW-0479">Metal-binding</keyword>
<keyword evidence="1" id="KW-0879">Wnt signaling pathway</keyword>
<dbReference type="GO" id="GO:0016579">
    <property type="term" value="P:protein deubiquitination"/>
    <property type="evidence" value="ECO:0007669"/>
    <property type="project" value="TreeGrafter"/>
</dbReference>
<sequence length="704" mass="77666">MQSLAVMVRAKLRREAGGEGHLSTARPRRERPEPPPLRSSTVTPSSPQLEVATGAKKRLLHPTTGFGRSRAPPVDDDDDGGMGDDFSNMESGFCWLCAKPANYHLAEEFVLCFSCMRLGIRACVISRLNTPERRRSDAAFIAKIQKLPKSESALPAEPLRMSETSVIQGEVTQCGGCRDTVSVVDPLQAHFVMSSAVMRHRTKQSGDEGQSPPAESSAFLGDDFWTCPQCTFMNSGTERFCGTCQFHHAGTIVCPFCYATCRYGEGRVSKCSATNALHIVWNCAVCGAVNAVDDDRCYVCRQPFTWACSRCTAEQESCRSSEGLRVCSTCGAYNTPLEAMESHRAMMQRNGTMGADTGVEFGFNDAETIAEKARQAEIEKAKERLALRVRQLGSLHVNKQVSDGNCLFRCLTNQLFGHARNHMLLRRLVVDYMRRRAESYSVLFDGEAEWEEYLHHMQQNGVWGDELCLNAAARCFRVNIHVVTSDVARWHLVFQHENLRASGSIVVPPTQTPHKAGRAAGAAKPFSPERNSICLFLLYMAPVHYDDMTPFLATEVLDVQRYLKKQLLAMLAEESSWHDTGEEIVQPPQRPPQRPPPSKPPGPSSGRLGEAWGHEGDTCIAIHTAAAAAAAVAAAAAAPRRRRRRRSRRRSRTQPKSPGQDGRRRPGHRTTRVVPFPGRVATGSGPSWTGTGFGSYPYRLGTLG</sequence>
<evidence type="ECO:0000256" key="2">
    <source>
        <dbReference type="ARBA" id="ARBA00022723"/>
    </source>
</evidence>
<dbReference type="VEuPathDB" id="TriTrypDB:TRSC58_02917"/>
<dbReference type="Gene3D" id="2.30.30.380">
    <property type="entry name" value="Zn-finger domain of Sec23/24"/>
    <property type="match status" value="1"/>
</dbReference>
<dbReference type="EMBL" id="AUPL01002917">
    <property type="protein sequence ID" value="ESL09362.1"/>
    <property type="molecule type" value="Genomic_DNA"/>
</dbReference>
<feature type="compositionally biased region" description="Polar residues" evidence="5">
    <location>
        <begin position="39"/>
        <end position="48"/>
    </location>
</feature>
<dbReference type="SUPFAM" id="SSF54001">
    <property type="entry name" value="Cysteine proteinases"/>
    <property type="match status" value="1"/>
</dbReference>
<feature type="region of interest" description="Disordered" evidence="5">
    <location>
        <begin position="633"/>
        <end position="686"/>
    </location>
</feature>
<protein>
    <recommendedName>
        <fullName evidence="6">OTU domain-containing protein</fullName>
    </recommendedName>
</protein>
<dbReference type="OrthoDB" id="415023at2759"/>
<dbReference type="PROSITE" id="PS50802">
    <property type="entry name" value="OTU"/>
    <property type="match status" value="1"/>
</dbReference>